<organism evidence="1 2">
    <name type="scientific">Oryza rufipogon</name>
    <name type="common">Brownbeard rice</name>
    <name type="synonym">Asian wild rice</name>
    <dbReference type="NCBI Taxonomy" id="4529"/>
    <lineage>
        <taxon>Eukaryota</taxon>
        <taxon>Viridiplantae</taxon>
        <taxon>Streptophyta</taxon>
        <taxon>Embryophyta</taxon>
        <taxon>Tracheophyta</taxon>
        <taxon>Spermatophyta</taxon>
        <taxon>Magnoliopsida</taxon>
        <taxon>Liliopsida</taxon>
        <taxon>Poales</taxon>
        <taxon>Poaceae</taxon>
        <taxon>BOP clade</taxon>
        <taxon>Oryzoideae</taxon>
        <taxon>Oryzeae</taxon>
        <taxon>Oryzinae</taxon>
        <taxon>Oryza</taxon>
    </lineage>
</organism>
<sequence length="60" mass="6553">MEPLVRRWSRRAAAAAAVAAAVESAAAGAAVVEVERGIYKIYKEVHQRVLKIPRRAPLNN</sequence>
<dbReference type="HOGENOM" id="CLU_2945828_0_0_1"/>
<reference evidence="2" key="1">
    <citation type="submission" date="2013-06" db="EMBL/GenBank/DDBJ databases">
        <authorList>
            <person name="Zhao Q."/>
        </authorList>
    </citation>
    <scope>NUCLEOTIDE SEQUENCE</scope>
    <source>
        <strain evidence="2">cv. W1943</strain>
    </source>
</reference>
<proteinExistence type="predicted"/>
<name>A0A0E0PIL4_ORYRU</name>
<dbReference type="AlphaFoldDB" id="A0A0E0PIL4"/>
<accession>A0A0E0PIL4</accession>
<evidence type="ECO:0000313" key="1">
    <source>
        <dbReference type="EnsemblPlants" id="ORUFI05G06570.1"/>
    </source>
</evidence>
<protein>
    <submittedName>
        <fullName evidence="1">Uncharacterized protein</fullName>
    </submittedName>
</protein>
<evidence type="ECO:0000313" key="2">
    <source>
        <dbReference type="Proteomes" id="UP000008022"/>
    </source>
</evidence>
<reference evidence="1" key="2">
    <citation type="submission" date="2015-06" db="UniProtKB">
        <authorList>
            <consortium name="EnsemblPlants"/>
        </authorList>
    </citation>
    <scope>IDENTIFICATION</scope>
</reference>
<keyword evidence="2" id="KW-1185">Reference proteome</keyword>
<dbReference type="Proteomes" id="UP000008022">
    <property type="component" value="Unassembled WGS sequence"/>
</dbReference>
<dbReference type="Gramene" id="ORUFI05G06570.1">
    <property type="protein sequence ID" value="ORUFI05G06570.1"/>
    <property type="gene ID" value="ORUFI05G06570"/>
</dbReference>
<dbReference type="EnsemblPlants" id="ORUFI05G06570.1">
    <property type="protein sequence ID" value="ORUFI05G06570.1"/>
    <property type="gene ID" value="ORUFI05G06570"/>
</dbReference>